<feature type="transmembrane region" description="Helical" evidence="1">
    <location>
        <begin position="82"/>
        <end position="102"/>
    </location>
</feature>
<dbReference type="InterPro" id="IPR005572">
    <property type="entry name" value="Anti-sigma_E_RseA_N"/>
</dbReference>
<proteinExistence type="predicted"/>
<keyword evidence="1" id="KW-0472">Membrane</keyword>
<dbReference type="Pfam" id="PF03872">
    <property type="entry name" value="RseA_N"/>
    <property type="match status" value="1"/>
</dbReference>
<dbReference type="SUPFAM" id="SSF89069">
    <property type="entry name" value="N-terminal, cytoplasmic domain of anti-sigmaE factor RseA"/>
    <property type="match status" value="1"/>
</dbReference>
<keyword evidence="1" id="KW-0812">Transmembrane</keyword>
<feature type="domain" description="Anti sigma-E protein RseA N-terminal" evidence="2">
    <location>
        <begin position="2"/>
        <end position="75"/>
    </location>
</feature>
<sequence>MNDQISALMDNELEENEAKALLAKFKDNHQLSESWAVYHQIGDCLRQTQMLSTDLTEKISARLENEPTVLAPHKLTPPRREMIAWSAAASFAAVAVVAFAMLKFSSINNQEVSNLASASSQPAKALVASTSNSNMNDYLYAHQEYSPATPIQSASGFALVTYSNEQGSAR</sequence>
<dbReference type="InterPro" id="IPR052383">
    <property type="entry name" value="Anti-sigma-E_RseA-like"/>
</dbReference>
<dbReference type="Gene3D" id="1.10.10.880">
    <property type="entry name" value="Anti sigma-E protein RseA, N-terminal domain"/>
    <property type="match status" value="1"/>
</dbReference>
<dbReference type="OrthoDB" id="8561243at2"/>
<name>A0A4R3YDL9_9PROT</name>
<protein>
    <submittedName>
        <fullName evidence="3">Sigma-E factor negative regulatory protein RseA</fullName>
    </submittedName>
</protein>
<accession>A0A4R3YDL9</accession>
<dbReference type="EMBL" id="SMCO01000001">
    <property type="protein sequence ID" value="TCV90217.1"/>
    <property type="molecule type" value="Genomic_DNA"/>
</dbReference>
<gene>
    <name evidence="3" type="ORF">EDC63_101184</name>
</gene>
<dbReference type="CDD" id="cd16328">
    <property type="entry name" value="RseA_N"/>
    <property type="match status" value="1"/>
</dbReference>
<keyword evidence="4" id="KW-1185">Reference proteome</keyword>
<dbReference type="GO" id="GO:0016989">
    <property type="term" value="F:sigma factor antagonist activity"/>
    <property type="evidence" value="ECO:0007669"/>
    <property type="project" value="InterPro"/>
</dbReference>
<evidence type="ECO:0000256" key="1">
    <source>
        <dbReference type="SAM" id="Phobius"/>
    </source>
</evidence>
<dbReference type="PANTHER" id="PTHR38104:SF1">
    <property type="entry name" value="ANTI-SIGMA-E FACTOR RSEA"/>
    <property type="match status" value="1"/>
</dbReference>
<reference evidence="3 4" key="1">
    <citation type="submission" date="2019-03" db="EMBL/GenBank/DDBJ databases">
        <title>Genomic Encyclopedia of Type Strains, Phase IV (KMG-IV): sequencing the most valuable type-strain genomes for metagenomic binning, comparative biology and taxonomic classification.</title>
        <authorList>
            <person name="Goeker M."/>
        </authorList>
    </citation>
    <scope>NUCLEOTIDE SEQUENCE [LARGE SCALE GENOMIC DNA]</scope>
    <source>
        <strain evidence="3 4">DSM 100309</strain>
    </source>
</reference>
<dbReference type="AlphaFoldDB" id="A0A4R3YDL9"/>
<comment type="caution">
    <text evidence="3">The sequence shown here is derived from an EMBL/GenBank/DDBJ whole genome shotgun (WGS) entry which is preliminary data.</text>
</comment>
<organism evidence="3 4">
    <name type="scientific">Sulfurirhabdus autotrophica</name>
    <dbReference type="NCBI Taxonomy" id="1706046"/>
    <lineage>
        <taxon>Bacteria</taxon>
        <taxon>Pseudomonadati</taxon>
        <taxon>Pseudomonadota</taxon>
        <taxon>Betaproteobacteria</taxon>
        <taxon>Nitrosomonadales</taxon>
        <taxon>Sulfuricellaceae</taxon>
        <taxon>Sulfurirhabdus</taxon>
    </lineage>
</organism>
<evidence type="ECO:0000313" key="3">
    <source>
        <dbReference type="EMBL" id="TCV90217.1"/>
    </source>
</evidence>
<evidence type="ECO:0000259" key="2">
    <source>
        <dbReference type="Pfam" id="PF03872"/>
    </source>
</evidence>
<dbReference type="InterPro" id="IPR036147">
    <property type="entry name" value="Anti-sigma_E_RseA_N_sf"/>
</dbReference>
<keyword evidence="1" id="KW-1133">Transmembrane helix</keyword>
<dbReference type="Proteomes" id="UP000295367">
    <property type="component" value="Unassembled WGS sequence"/>
</dbReference>
<dbReference type="PANTHER" id="PTHR38104">
    <property type="match status" value="1"/>
</dbReference>
<dbReference type="RefSeq" id="WP_124947815.1">
    <property type="nucleotide sequence ID" value="NZ_BHVT01000073.1"/>
</dbReference>
<evidence type="ECO:0000313" key="4">
    <source>
        <dbReference type="Proteomes" id="UP000295367"/>
    </source>
</evidence>